<dbReference type="Proteomes" id="UP000608063">
    <property type="component" value="Unassembled WGS sequence"/>
</dbReference>
<feature type="chain" id="PRO_5044465387" description="Bacterial Ig-like domain-containing protein" evidence="1">
    <location>
        <begin position="38"/>
        <end position="413"/>
    </location>
</feature>
<dbReference type="Gene3D" id="2.60.40.10">
    <property type="entry name" value="Immunoglobulins"/>
    <property type="match status" value="2"/>
</dbReference>
<dbReference type="Proteomes" id="UP000808906">
    <property type="component" value="Unassembled WGS sequence"/>
</dbReference>
<dbReference type="Pfam" id="PF16640">
    <property type="entry name" value="Big_3_5"/>
    <property type="match status" value="2"/>
</dbReference>
<dbReference type="InterPro" id="IPR032109">
    <property type="entry name" value="Big_3_5"/>
</dbReference>
<dbReference type="InterPro" id="IPR013783">
    <property type="entry name" value="Ig-like_fold"/>
</dbReference>
<reference evidence="4" key="2">
    <citation type="journal article" date="2020" name="Environ. Microbiol.">
        <title>The novel and transferable erm(51) gene confers Macrolides, Lincosamides, and Streptogramins B (MLSB) resistance to clonal Rhodococcus equi in the environment.</title>
        <authorList>
            <person name="Huber L."/>
            <person name="Giguere S."/>
            <person name="Slovis N.M."/>
            <person name="Alvarez-Narvaez S."/>
            <person name="Hart K.A."/>
            <person name="Greiter M."/>
            <person name="Morris E.R.A."/>
            <person name="Cohen N.D."/>
        </authorList>
    </citation>
    <scope>NUCLEOTIDE SEQUENCE</scope>
    <source>
        <strain evidence="4">Lh_116_1</strain>
        <strain evidence="5">Lh_16_1</strain>
    </source>
</reference>
<protein>
    <recommendedName>
        <fullName evidence="2">Bacterial Ig-like domain-containing protein</fullName>
    </recommendedName>
</protein>
<dbReference type="EMBL" id="WUXR01000002">
    <property type="protein sequence ID" value="MBM4564931.1"/>
    <property type="molecule type" value="Genomic_DNA"/>
</dbReference>
<proteinExistence type="predicted"/>
<feature type="domain" description="Bacterial Ig-like" evidence="2">
    <location>
        <begin position="307"/>
        <end position="392"/>
    </location>
</feature>
<evidence type="ECO:0000256" key="1">
    <source>
        <dbReference type="SAM" id="SignalP"/>
    </source>
</evidence>
<evidence type="ECO:0000313" key="4">
    <source>
        <dbReference type="EMBL" id="NKT79894.1"/>
    </source>
</evidence>
<evidence type="ECO:0000313" key="3">
    <source>
        <dbReference type="EMBL" id="MBM4564931.1"/>
    </source>
</evidence>
<organism evidence="3 6">
    <name type="scientific">Rhodococcus hoagii</name>
    <name type="common">Corynebacterium equii</name>
    <dbReference type="NCBI Taxonomy" id="43767"/>
    <lineage>
        <taxon>Bacteria</taxon>
        <taxon>Bacillati</taxon>
        <taxon>Actinomycetota</taxon>
        <taxon>Actinomycetes</taxon>
        <taxon>Mycobacteriales</taxon>
        <taxon>Nocardiaceae</taxon>
        <taxon>Prescottella</taxon>
    </lineage>
</organism>
<dbReference type="Proteomes" id="UP000603463">
    <property type="component" value="Unassembled WGS sequence"/>
</dbReference>
<feature type="domain" description="Bacterial Ig-like" evidence="2">
    <location>
        <begin position="210"/>
        <end position="292"/>
    </location>
</feature>
<evidence type="ECO:0000313" key="5">
    <source>
        <dbReference type="EMBL" id="NKW43414.1"/>
    </source>
</evidence>
<dbReference type="EMBL" id="WVBC01000030">
    <property type="protein sequence ID" value="NKT79894.1"/>
    <property type="molecule type" value="Genomic_DNA"/>
</dbReference>
<dbReference type="GO" id="GO:0005975">
    <property type="term" value="P:carbohydrate metabolic process"/>
    <property type="evidence" value="ECO:0007669"/>
    <property type="project" value="UniProtKB-ARBA"/>
</dbReference>
<sequence>MARSVMRRAVSKVLVGAMAVAALGVGQAVLGSGVASAAPVSQTVTTSNISATKTVDNANPFPGDTVVSTVTLSASGVDRYMQTFTDLPPTNYVLQSVNADVWRGDGVSGGRNKSGPFDGTASQDPVSGAVRLDWKGSGNCVAAWCRLGLLNKNATLTFTYKVAASAQPGPRSTGMEFDIYSFQTTQRWNPLGELSLSVQQASTATSTTVTVPPSAKTGESIQLSASISPVNATGTVQFKDGTANIGAPIPVVNGIASTSHTFATAGSKPIIATFAGSGGFSNSTSAGRIVDVSVRGQDDVESNTIMTAPQSATVGVAVRLSAQVSSTALTLPGTVQFYDRGSPIGPRLPVANGVVALDYVFDSAGAHEISAAYTGGVGVDGSASLAQTIQVADAPTVPGPAGSLGNGSAMFGS</sequence>
<dbReference type="RefSeq" id="WP_084846765.1">
    <property type="nucleotide sequence ID" value="NZ_CP095477.1"/>
</dbReference>
<accession>A0A9Q2SAK8</accession>
<dbReference type="EMBL" id="WVDC01000007">
    <property type="protein sequence ID" value="NKW43414.1"/>
    <property type="molecule type" value="Genomic_DNA"/>
</dbReference>
<reference evidence="3" key="1">
    <citation type="submission" date="2019-11" db="EMBL/GenBank/DDBJ databases">
        <title>Spread of Macrolides and rifampicin resistant Rhodococcus equi in clinical isolates in the USA.</title>
        <authorList>
            <person name="Alvarez-Narvaez S."/>
            <person name="Huber L."/>
            <person name="Cohen N.D."/>
            <person name="Slovis N."/>
            <person name="Greiter M."/>
            <person name="Giguere S."/>
            <person name="Hart K."/>
        </authorList>
    </citation>
    <scope>NUCLEOTIDE SEQUENCE</scope>
    <source>
        <strain evidence="3">Lh_17</strain>
    </source>
</reference>
<feature type="signal peptide" evidence="1">
    <location>
        <begin position="1"/>
        <end position="37"/>
    </location>
</feature>
<comment type="caution">
    <text evidence="3">The sequence shown here is derived from an EMBL/GenBank/DDBJ whole genome shotgun (WGS) entry which is preliminary data.</text>
</comment>
<gene>
    <name evidence="3" type="ORF">GS441_05585</name>
    <name evidence="4" type="ORF">GS882_17450</name>
    <name evidence="5" type="ORF">GS947_17810</name>
</gene>
<evidence type="ECO:0000313" key="6">
    <source>
        <dbReference type="Proteomes" id="UP000808906"/>
    </source>
</evidence>
<name>A0A9Q2SAK8_RHOHA</name>
<keyword evidence="1" id="KW-0732">Signal</keyword>
<dbReference type="AlphaFoldDB" id="A0A9Q2SAK8"/>
<evidence type="ECO:0000259" key="2">
    <source>
        <dbReference type="Pfam" id="PF16640"/>
    </source>
</evidence>